<keyword evidence="9 11" id="KW-0807">Transducer</keyword>
<evidence type="ECO:0000256" key="1">
    <source>
        <dbReference type="ARBA" id="ARBA00004429"/>
    </source>
</evidence>
<keyword evidence="3" id="KW-0488">Methylation</keyword>
<dbReference type="PROSITE" id="PS50111">
    <property type="entry name" value="CHEMOTAXIS_TRANSDUC_2"/>
    <property type="match status" value="1"/>
</dbReference>
<evidence type="ECO:0000256" key="2">
    <source>
        <dbReference type="ARBA" id="ARBA00022475"/>
    </source>
</evidence>
<dbReference type="Pfam" id="PF02203">
    <property type="entry name" value="TarH"/>
    <property type="match status" value="1"/>
</dbReference>
<dbReference type="Gene3D" id="1.20.120.30">
    <property type="entry name" value="Aspartate receptor, ligand-binding domain"/>
    <property type="match status" value="1"/>
</dbReference>
<dbReference type="InterPro" id="IPR051310">
    <property type="entry name" value="MCP_chemotaxis"/>
</dbReference>
<dbReference type="EMBL" id="CP013480">
    <property type="protein sequence ID" value="ALS59647.1"/>
    <property type="molecule type" value="Genomic_DNA"/>
</dbReference>
<evidence type="ECO:0008006" key="19">
    <source>
        <dbReference type="Google" id="ProtNLM"/>
    </source>
</evidence>
<feature type="domain" description="HAMP" evidence="16">
    <location>
        <begin position="212"/>
        <end position="264"/>
    </location>
</feature>
<evidence type="ECO:0000256" key="9">
    <source>
        <dbReference type="ARBA" id="ARBA00023224"/>
    </source>
</evidence>
<evidence type="ECO:0000259" key="16">
    <source>
        <dbReference type="PROSITE" id="PS50885"/>
    </source>
</evidence>
<keyword evidence="4" id="KW-0145">Chemotaxis</keyword>
<protein>
    <recommendedName>
        <fullName evidence="19">Chemotaxis protein</fullName>
    </recommendedName>
</protein>
<feature type="coiled-coil region" evidence="12">
    <location>
        <begin position="469"/>
        <end position="507"/>
    </location>
</feature>
<dbReference type="InterPro" id="IPR035440">
    <property type="entry name" value="4HB_MCP_dom_sf"/>
</dbReference>
<sequence>MFKNVTIRARLTLALGLFMVLLVVGAAVGLLSLRQSNASLQDMYTNDMASSRALAQTTLSTLSARVTLARIEFIADPSEIKTAIDGVRNNLKKADDAWATYAALPMSDGEKPLADAAIATRSKVVNEGILPALKAIESGDIPDFHAKTVMDVPRLFGDYTKAMTTLADLQVKNAQDRYDVAQTRYTLVMWMVGIGLIVGLVVGLITQITLTRAIVGPIDDAIKHFEKIAGGDLTQRIDVWNDTETGRLFKGVKHMQDSLVRTVAEVRSGTESITSAAQQIAAGNTDLSARTEQQAASLEETASSMEQLTATVKQNADNARQASQLAVNASDIAARGGDVVGKVVGTMQGISTSSSKIVDIISVIDGIAFQTNILALNAAVEAARAGEQGRGFAVVAGEVRTLAQRSAAAAKEIKELIEDSAHKVEDGSALVEQAGQTMEEIVQAVKRVTDIMGEISAASAEQSGGIEQVNRAVTQMDEVTQQNAALVEEAAAAAGSLEEQANRLKSVVSVFRLDASQAAGSHAGHAAHAAPALAAAPAPRAVARPPVRKTAAPAPAAAPKAAAPKAAPAAAPLRRPAPATAAPAARTGTDDANGDWETF</sequence>
<evidence type="ECO:0000256" key="10">
    <source>
        <dbReference type="ARBA" id="ARBA00029447"/>
    </source>
</evidence>
<gene>
    <name evidence="17" type="ORF">AT302_07660</name>
</gene>
<dbReference type="SMART" id="SM00304">
    <property type="entry name" value="HAMP"/>
    <property type="match status" value="1"/>
</dbReference>
<organism evidence="17 18">
    <name type="scientific">Pandoraea norimbergensis</name>
    <dbReference type="NCBI Taxonomy" id="93219"/>
    <lineage>
        <taxon>Bacteria</taxon>
        <taxon>Pseudomonadati</taxon>
        <taxon>Pseudomonadota</taxon>
        <taxon>Betaproteobacteria</taxon>
        <taxon>Burkholderiales</taxon>
        <taxon>Burkholderiaceae</taxon>
        <taxon>Pandoraea</taxon>
    </lineage>
</organism>
<evidence type="ECO:0000259" key="15">
    <source>
        <dbReference type="PROSITE" id="PS50111"/>
    </source>
</evidence>
<evidence type="ECO:0000256" key="14">
    <source>
        <dbReference type="SAM" id="Phobius"/>
    </source>
</evidence>
<dbReference type="SUPFAM" id="SSF47170">
    <property type="entry name" value="Aspartate receptor, ligand-binding domain"/>
    <property type="match status" value="1"/>
</dbReference>
<keyword evidence="18" id="KW-1185">Reference proteome</keyword>
<proteinExistence type="inferred from homology"/>
<dbReference type="InterPro" id="IPR003122">
    <property type="entry name" value="Tar_rcpt_lig-bd"/>
</dbReference>
<dbReference type="PROSITE" id="PS50885">
    <property type="entry name" value="HAMP"/>
    <property type="match status" value="1"/>
</dbReference>
<evidence type="ECO:0000256" key="5">
    <source>
        <dbReference type="ARBA" id="ARBA00022519"/>
    </source>
</evidence>
<reference evidence="18" key="1">
    <citation type="submission" date="2015-12" db="EMBL/GenBank/DDBJ databases">
        <title>Complete genome sequence of Pandoraea norimbergensis DSM 11628.</title>
        <authorList>
            <person name="Ee R."/>
            <person name="Lim Y.-L."/>
            <person name="Yong D."/>
            <person name="Yin W.-F."/>
            <person name="Chan K.-G."/>
        </authorList>
    </citation>
    <scope>NUCLEOTIDE SEQUENCE [LARGE SCALE GENOMIC DNA]</scope>
    <source>
        <strain evidence="18">DSM 11628</strain>
    </source>
</reference>
<feature type="region of interest" description="Disordered" evidence="13">
    <location>
        <begin position="540"/>
        <end position="599"/>
    </location>
</feature>
<dbReference type="PANTHER" id="PTHR43531">
    <property type="entry name" value="PROTEIN ICFG"/>
    <property type="match status" value="1"/>
</dbReference>
<dbReference type="SUPFAM" id="SSF58104">
    <property type="entry name" value="Methyl-accepting chemotaxis protein (MCP) signaling domain"/>
    <property type="match status" value="1"/>
</dbReference>
<evidence type="ECO:0000256" key="13">
    <source>
        <dbReference type="SAM" id="MobiDB-lite"/>
    </source>
</evidence>
<evidence type="ECO:0000256" key="12">
    <source>
        <dbReference type="SAM" id="Coils"/>
    </source>
</evidence>
<evidence type="ECO:0000256" key="8">
    <source>
        <dbReference type="ARBA" id="ARBA00023136"/>
    </source>
</evidence>
<keyword evidence="2" id="KW-1003">Cell membrane</keyword>
<dbReference type="Pfam" id="PF00672">
    <property type="entry name" value="HAMP"/>
    <property type="match status" value="1"/>
</dbReference>
<feature type="domain" description="Methyl-accepting transducer" evidence="15">
    <location>
        <begin position="269"/>
        <end position="498"/>
    </location>
</feature>
<keyword evidence="12" id="KW-0175">Coiled coil</keyword>
<dbReference type="InterPro" id="IPR003660">
    <property type="entry name" value="HAMP_dom"/>
</dbReference>
<comment type="subcellular location">
    <subcellularLocation>
        <location evidence="1">Cell inner membrane</location>
        <topology evidence="1">Multi-pass membrane protein</topology>
    </subcellularLocation>
</comment>
<feature type="transmembrane region" description="Helical" evidence="14">
    <location>
        <begin position="187"/>
        <end position="205"/>
    </location>
</feature>
<dbReference type="Pfam" id="PF00015">
    <property type="entry name" value="MCPsignal"/>
    <property type="match status" value="1"/>
</dbReference>
<keyword evidence="7 14" id="KW-1133">Transmembrane helix</keyword>
<dbReference type="Gene3D" id="1.10.287.950">
    <property type="entry name" value="Methyl-accepting chemotaxis protein"/>
    <property type="match status" value="1"/>
</dbReference>
<evidence type="ECO:0000256" key="11">
    <source>
        <dbReference type="PROSITE-ProRule" id="PRU00284"/>
    </source>
</evidence>
<comment type="similarity">
    <text evidence="10">Belongs to the methyl-accepting chemotaxis (MCP) protein family.</text>
</comment>
<evidence type="ECO:0000256" key="6">
    <source>
        <dbReference type="ARBA" id="ARBA00022692"/>
    </source>
</evidence>
<dbReference type="CDD" id="cd06225">
    <property type="entry name" value="HAMP"/>
    <property type="match status" value="1"/>
</dbReference>
<dbReference type="PRINTS" id="PR00260">
    <property type="entry name" value="CHEMTRNSDUCR"/>
</dbReference>
<dbReference type="InterPro" id="IPR004089">
    <property type="entry name" value="MCPsignal_dom"/>
</dbReference>
<evidence type="ECO:0000313" key="18">
    <source>
        <dbReference type="Proteomes" id="UP000060277"/>
    </source>
</evidence>
<dbReference type="InterPro" id="IPR004090">
    <property type="entry name" value="Chemotax_Me-accpt_rcpt"/>
</dbReference>
<evidence type="ECO:0000256" key="4">
    <source>
        <dbReference type="ARBA" id="ARBA00022500"/>
    </source>
</evidence>
<dbReference type="SMART" id="SM00283">
    <property type="entry name" value="MA"/>
    <property type="match status" value="1"/>
</dbReference>
<dbReference type="Proteomes" id="UP000060277">
    <property type="component" value="Chromosome"/>
</dbReference>
<name>A0ABM5WH51_9BURK</name>
<dbReference type="PANTHER" id="PTHR43531:SF14">
    <property type="entry name" value="METHYL-ACCEPTING CHEMOTAXIS PROTEIN I-RELATED"/>
    <property type="match status" value="1"/>
</dbReference>
<keyword evidence="8 14" id="KW-0472">Membrane</keyword>
<dbReference type="CDD" id="cd11386">
    <property type="entry name" value="MCP_signal"/>
    <property type="match status" value="1"/>
</dbReference>
<dbReference type="RefSeq" id="WP_058376571.1">
    <property type="nucleotide sequence ID" value="NZ_CP013480.3"/>
</dbReference>
<keyword evidence="5" id="KW-0997">Cell inner membrane</keyword>
<keyword evidence="6 14" id="KW-0812">Transmembrane</keyword>
<evidence type="ECO:0000313" key="17">
    <source>
        <dbReference type="EMBL" id="ALS59647.1"/>
    </source>
</evidence>
<evidence type="ECO:0000256" key="3">
    <source>
        <dbReference type="ARBA" id="ARBA00022481"/>
    </source>
</evidence>
<evidence type="ECO:0000256" key="7">
    <source>
        <dbReference type="ARBA" id="ARBA00022989"/>
    </source>
</evidence>
<feature type="compositionally biased region" description="Low complexity" evidence="13">
    <location>
        <begin position="540"/>
        <end position="586"/>
    </location>
</feature>
<accession>A0ABM5WH51</accession>